<dbReference type="EMBL" id="LXQA010047850">
    <property type="protein sequence ID" value="MCI02014.1"/>
    <property type="molecule type" value="Genomic_DNA"/>
</dbReference>
<dbReference type="AlphaFoldDB" id="A0A392NRI8"/>
<sequence length="101" mass="11288">AHLYEDCPSNPISDYAEPPEVMPPIFSTPASQALRYQATHAATPEPNVSLDATLMVFMNERKAFMNETKAYINETKAFMNDTKAQFLNNGVAWTNMEDQVG</sequence>
<comment type="caution">
    <text evidence="1">The sequence shown here is derived from an EMBL/GenBank/DDBJ whole genome shotgun (WGS) entry which is preliminary data.</text>
</comment>
<accession>A0A392NRI8</accession>
<keyword evidence="2" id="KW-1185">Reference proteome</keyword>
<protein>
    <submittedName>
        <fullName evidence="1">Uncharacterized protein</fullName>
    </submittedName>
</protein>
<proteinExistence type="predicted"/>
<reference evidence="1 2" key="1">
    <citation type="journal article" date="2018" name="Front. Plant Sci.">
        <title>Red Clover (Trifolium pratense) and Zigzag Clover (T. medium) - A Picture of Genomic Similarities and Differences.</title>
        <authorList>
            <person name="Dluhosova J."/>
            <person name="Istvanek J."/>
            <person name="Nedelnik J."/>
            <person name="Repkova J."/>
        </authorList>
    </citation>
    <scope>NUCLEOTIDE SEQUENCE [LARGE SCALE GENOMIC DNA]</scope>
    <source>
        <strain evidence="2">cv. 10/8</strain>
        <tissue evidence="1">Leaf</tissue>
    </source>
</reference>
<evidence type="ECO:0000313" key="1">
    <source>
        <dbReference type="EMBL" id="MCI02014.1"/>
    </source>
</evidence>
<dbReference type="Proteomes" id="UP000265520">
    <property type="component" value="Unassembled WGS sequence"/>
</dbReference>
<organism evidence="1 2">
    <name type="scientific">Trifolium medium</name>
    <dbReference type="NCBI Taxonomy" id="97028"/>
    <lineage>
        <taxon>Eukaryota</taxon>
        <taxon>Viridiplantae</taxon>
        <taxon>Streptophyta</taxon>
        <taxon>Embryophyta</taxon>
        <taxon>Tracheophyta</taxon>
        <taxon>Spermatophyta</taxon>
        <taxon>Magnoliopsida</taxon>
        <taxon>eudicotyledons</taxon>
        <taxon>Gunneridae</taxon>
        <taxon>Pentapetalae</taxon>
        <taxon>rosids</taxon>
        <taxon>fabids</taxon>
        <taxon>Fabales</taxon>
        <taxon>Fabaceae</taxon>
        <taxon>Papilionoideae</taxon>
        <taxon>50 kb inversion clade</taxon>
        <taxon>NPAAA clade</taxon>
        <taxon>Hologalegina</taxon>
        <taxon>IRL clade</taxon>
        <taxon>Trifolieae</taxon>
        <taxon>Trifolium</taxon>
    </lineage>
</organism>
<evidence type="ECO:0000313" key="2">
    <source>
        <dbReference type="Proteomes" id="UP000265520"/>
    </source>
</evidence>
<feature type="non-terminal residue" evidence="1">
    <location>
        <position position="1"/>
    </location>
</feature>
<name>A0A392NRI8_9FABA</name>